<keyword evidence="2" id="KW-1185">Reference proteome</keyword>
<gene>
    <name evidence="1" type="ORF">GWI71_10705</name>
</gene>
<reference evidence="1 2" key="1">
    <citation type="submission" date="2020-01" db="EMBL/GenBank/DDBJ databases">
        <authorList>
            <person name="Peng S.Y."/>
            <person name="Li J."/>
            <person name="Wang M."/>
            <person name="Wang L."/>
            <person name="Wang C.Q."/>
            <person name="Wang J.R."/>
        </authorList>
    </citation>
    <scope>NUCLEOTIDE SEQUENCE [LARGE SCALE GENOMIC DNA]</scope>
    <source>
        <strain evidence="1 2">XCT-34</strain>
    </source>
</reference>
<dbReference type="Proteomes" id="UP000541347">
    <property type="component" value="Unassembled WGS sequence"/>
</dbReference>
<dbReference type="EMBL" id="JAABLP010000003">
    <property type="protein sequence ID" value="NBN64150.1"/>
    <property type="molecule type" value="Genomic_DNA"/>
</dbReference>
<proteinExistence type="predicted"/>
<evidence type="ECO:0000313" key="2">
    <source>
        <dbReference type="Proteomes" id="UP000541347"/>
    </source>
</evidence>
<name>A0ABW9ZH17_9HYPH</name>
<comment type="caution">
    <text evidence="1">The sequence shown here is derived from an EMBL/GenBank/DDBJ whole genome shotgun (WGS) entry which is preliminary data.</text>
</comment>
<organism evidence="1 2">
    <name type="scientific">Pannonibacter tanglangensis</name>
    <dbReference type="NCBI Taxonomy" id="2750084"/>
    <lineage>
        <taxon>Bacteria</taxon>
        <taxon>Pseudomonadati</taxon>
        <taxon>Pseudomonadota</taxon>
        <taxon>Alphaproteobacteria</taxon>
        <taxon>Hyphomicrobiales</taxon>
        <taxon>Stappiaceae</taxon>
        <taxon>Pannonibacter</taxon>
    </lineage>
</organism>
<evidence type="ECO:0000313" key="1">
    <source>
        <dbReference type="EMBL" id="NBN64150.1"/>
    </source>
</evidence>
<dbReference type="RefSeq" id="WP_179959522.1">
    <property type="nucleotide sequence ID" value="NZ_JAABLP010000003.1"/>
</dbReference>
<protein>
    <submittedName>
        <fullName evidence="1">Uncharacterized protein</fullName>
    </submittedName>
</protein>
<accession>A0ABW9ZH17</accession>
<sequence length="73" mass="7563">MPTVTRPFEGVRAGEIYPVVIEAGEECPPELLDAAIALGCVDVQADEIAGKTGEGVGEGQIARFAKRAPKAPV</sequence>